<proteinExistence type="predicted"/>
<dbReference type="Pfam" id="PF15781">
    <property type="entry name" value="ParE-like_toxin"/>
    <property type="match status" value="1"/>
</dbReference>
<dbReference type="AlphaFoldDB" id="A0A1N6RU23"/>
<accession>A0A1N6RU23</accession>
<dbReference type="Gene3D" id="3.30.2310.20">
    <property type="entry name" value="RelE-like"/>
    <property type="match status" value="1"/>
</dbReference>
<dbReference type="InterPro" id="IPR035093">
    <property type="entry name" value="RelE/ParE_toxin_dom_sf"/>
</dbReference>
<dbReference type="STRING" id="159291.SAMN05920897_10716"/>
<sequence length="92" mass="10931">MNWEVRQTRRFVRVYKKLHKSLCADVNQAISDISANPDIGVQKKGDLSDLWVHRFRSSGQVYLLAYTREDCLRLIYLEALGPHENFYRDMKR</sequence>
<evidence type="ECO:0000313" key="2">
    <source>
        <dbReference type="Proteomes" id="UP000186400"/>
    </source>
</evidence>
<name>A0A1N6RU23_9SPIO</name>
<protein>
    <submittedName>
        <fullName evidence="1">ParE-like toxin of type II toxin-antitoxin system</fullName>
    </submittedName>
</protein>
<dbReference type="InterPro" id="IPR031552">
    <property type="entry name" value="ParE-like_toxin"/>
</dbReference>
<dbReference type="EMBL" id="FTMS01000007">
    <property type="protein sequence ID" value="SIQ32222.1"/>
    <property type="molecule type" value="Genomic_DNA"/>
</dbReference>
<dbReference type="Proteomes" id="UP000186400">
    <property type="component" value="Unassembled WGS sequence"/>
</dbReference>
<keyword evidence="2" id="KW-1185">Reference proteome</keyword>
<reference evidence="1 2" key="1">
    <citation type="submission" date="2017-01" db="EMBL/GenBank/DDBJ databases">
        <authorList>
            <person name="Mah S.A."/>
            <person name="Swanson W.J."/>
            <person name="Moy G.W."/>
            <person name="Vacquier V.D."/>
        </authorList>
    </citation>
    <scope>NUCLEOTIDE SEQUENCE [LARGE SCALE GENOMIC DNA]</scope>
    <source>
        <strain evidence="1 2">ASpG1</strain>
    </source>
</reference>
<dbReference type="SUPFAM" id="SSF143011">
    <property type="entry name" value="RelE-like"/>
    <property type="match status" value="1"/>
</dbReference>
<dbReference type="RefSeq" id="WP_076488452.1">
    <property type="nucleotide sequence ID" value="NZ_FTMS01000007.1"/>
</dbReference>
<evidence type="ECO:0000313" key="1">
    <source>
        <dbReference type="EMBL" id="SIQ32222.1"/>
    </source>
</evidence>
<gene>
    <name evidence="1" type="ORF">SAMN05920897_10716</name>
</gene>
<dbReference type="OrthoDB" id="82378at2"/>
<organism evidence="1 2">
    <name type="scientific">Alkalispirochaeta americana</name>
    <dbReference type="NCBI Taxonomy" id="159291"/>
    <lineage>
        <taxon>Bacteria</taxon>
        <taxon>Pseudomonadati</taxon>
        <taxon>Spirochaetota</taxon>
        <taxon>Spirochaetia</taxon>
        <taxon>Spirochaetales</taxon>
        <taxon>Spirochaetaceae</taxon>
        <taxon>Alkalispirochaeta</taxon>
    </lineage>
</organism>